<evidence type="ECO:0000256" key="1">
    <source>
        <dbReference type="ARBA" id="ARBA00022517"/>
    </source>
</evidence>
<comment type="similarity">
    <text evidence="2">Belongs to the RbfA family.</text>
</comment>
<dbReference type="AlphaFoldDB" id="A0A4R1Q2R6"/>
<comment type="subunit">
    <text evidence="2">Monomer. Binds 30S ribosomal subunits, but not 50S ribosomal subunits or 70S ribosomes.</text>
</comment>
<reference evidence="3 4" key="1">
    <citation type="submission" date="2019-03" db="EMBL/GenBank/DDBJ databases">
        <title>Genomic Encyclopedia of Type Strains, Phase IV (KMG-IV): sequencing the most valuable type-strain genomes for metagenomic binning, comparative biology and taxonomic classification.</title>
        <authorList>
            <person name="Goeker M."/>
        </authorList>
    </citation>
    <scope>NUCLEOTIDE SEQUENCE [LARGE SCALE GENOMIC DNA]</scope>
    <source>
        <strain evidence="3 4">DSM 15969</strain>
    </source>
</reference>
<dbReference type="EMBL" id="SLUI01000001">
    <property type="protein sequence ID" value="TCL40107.1"/>
    <property type="molecule type" value="Genomic_DNA"/>
</dbReference>
<dbReference type="GO" id="GO:0043024">
    <property type="term" value="F:ribosomal small subunit binding"/>
    <property type="evidence" value="ECO:0007669"/>
    <property type="project" value="TreeGrafter"/>
</dbReference>
<dbReference type="PANTHER" id="PTHR33515:SF1">
    <property type="entry name" value="RIBOSOME-BINDING FACTOR A, CHLOROPLASTIC-RELATED"/>
    <property type="match status" value="1"/>
</dbReference>
<keyword evidence="1 2" id="KW-0690">Ribosome biogenesis</keyword>
<name>A0A4R1Q2R6_9FIRM</name>
<organism evidence="3 4">
    <name type="scientific">Anaerospora hongkongensis</name>
    <dbReference type="NCBI Taxonomy" id="244830"/>
    <lineage>
        <taxon>Bacteria</taxon>
        <taxon>Bacillati</taxon>
        <taxon>Bacillota</taxon>
        <taxon>Negativicutes</taxon>
        <taxon>Selenomonadales</taxon>
        <taxon>Sporomusaceae</taxon>
        <taxon>Anaerospora</taxon>
    </lineage>
</organism>
<evidence type="ECO:0000256" key="2">
    <source>
        <dbReference type="HAMAP-Rule" id="MF_00003"/>
    </source>
</evidence>
<evidence type="ECO:0000313" key="3">
    <source>
        <dbReference type="EMBL" id="TCL40107.1"/>
    </source>
</evidence>
<proteinExistence type="inferred from homology"/>
<dbReference type="NCBIfam" id="TIGR00082">
    <property type="entry name" value="rbfA"/>
    <property type="match status" value="1"/>
</dbReference>
<dbReference type="Pfam" id="PF02033">
    <property type="entry name" value="RBFA"/>
    <property type="match status" value="1"/>
</dbReference>
<dbReference type="GO" id="GO:0030490">
    <property type="term" value="P:maturation of SSU-rRNA"/>
    <property type="evidence" value="ECO:0007669"/>
    <property type="project" value="UniProtKB-UniRule"/>
</dbReference>
<dbReference type="HAMAP" id="MF_00003">
    <property type="entry name" value="RbfA"/>
    <property type="match status" value="1"/>
</dbReference>
<evidence type="ECO:0000313" key="4">
    <source>
        <dbReference type="Proteomes" id="UP000295063"/>
    </source>
</evidence>
<dbReference type="OrthoDB" id="307788at2"/>
<dbReference type="InterPro" id="IPR015946">
    <property type="entry name" value="KH_dom-like_a/b"/>
</dbReference>
<dbReference type="Gene3D" id="3.30.300.20">
    <property type="match status" value="1"/>
</dbReference>
<dbReference type="InterPro" id="IPR023799">
    <property type="entry name" value="RbfA_dom_sf"/>
</dbReference>
<keyword evidence="2" id="KW-0963">Cytoplasm</keyword>
<dbReference type="GO" id="GO:0005829">
    <property type="term" value="C:cytosol"/>
    <property type="evidence" value="ECO:0007669"/>
    <property type="project" value="TreeGrafter"/>
</dbReference>
<dbReference type="Proteomes" id="UP000295063">
    <property type="component" value="Unassembled WGS sequence"/>
</dbReference>
<comment type="caution">
    <text evidence="3">The sequence shown here is derived from an EMBL/GenBank/DDBJ whole genome shotgun (WGS) entry which is preliminary data.</text>
</comment>
<comment type="subcellular location">
    <subcellularLocation>
        <location evidence="2">Cytoplasm</location>
    </subcellularLocation>
</comment>
<dbReference type="PANTHER" id="PTHR33515">
    <property type="entry name" value="RIBOSOME-BINDING FACTOR A, CHLOROPLASTIC-RELATED"/>
    <property type="match status" value="1"/>
</dbReference>
<keyword evidence="4" id="KW-1185">Reference proteome</keyword>
<gene>
    <name evidence="2" type="primary">rbfA</name>
    <name evidence="3" type="ORF">EV210_101308</name>
</gene>
<dbReference type="InterPro" id="IPR000238">
    <property type="entry name" value="RbfA"/>
</dbReference>
<sequence length="117" mass="13516">MGQLRTEKVQEFIKQEVSKMILTDLKDPRIGFVTVTRVEATGDLRQAKVYISLFGSKEQKEDTWQGLQKALGFIRAEVGKRLKIRHSPELLLQLDESLDHSVHIQTLLDKLKQEEDQ</sequence>
<accession>A0A4R1Q2R6</accession>
<comment type="function">
    <text evidence="2">One of several proteins that assist in the late maturation steps of the functional core of the 30S ribosomal subunit. Associates with free 30S ribosomal subunits (but not with 30S subunits that are part of 70S ribosomes or polysomes). Required for efficient processing of 16S rRNA. May interact with the 5'-terminal helix region of 16S rRNA.</text>
</comment>
<protein>
    <recommendedName>
        <fullName evidence="2">Ribosome-binding factor A</fullName>
    </recommendedName>
</protein>
<dbReference type="RefSeq" id="WP_132074481.1">
    <property type="nucleotide sequence ID" value="NZ_DAIMLW010000308.1"/>
</dbReference>
<dbReference type="SUPFAM" id="SSF89919">
    <property type="entry name" value="Ribosome-binding factor A, RbfA"/>
    <property type="match status" value="1"/>
</dbReference>